<evidence type="ECO:0000256" key="1">
    <source>
        <dbReference type="ARBA" id="ARBA00008263"/>
    </source>
</evidence>
<dbReference type="NCBIfam" id="NF009397">
    <property type="entry name" value="PRK12758.1"/>
    <property type="match status" value="1"/>
</dbReference>
<feature type="compositionally biased region" description="Basic and acidic residues" evidence="6">
    <location>
        <begin position="850"/>
        <end position="875"/>
    </location>
</feature>
<dbReference type="NCBIfam" id="NF007209">
    <property type="entry name" value="PRK09631.1"/>
    <property type="match status" value="1"/>
</dbReference>
<keyword evidence="4 8" id="KW-0413">Isomerase</keyword>
<dbReference type="Gene3D" id="3.30.1360.40">
    <property type="match status" value="1"/>
</dbReference>
<dbReference type="GO" id="GO:0003677">
    <property type="term" value="F:DNA binding"/>
    <property type="evidence" value="ECO:0007669"/>
    <property type="project" value="UniProtKB-KW"/>
</dbReference>
<dbReference type="InterPro" id="IPR002205">
    <property type="entry name" value="Topo_IIA_dom_A"/>
</dbReference>
<dbReference type="GO" id="GO:0005737">
    <property type="term" value="C:cytoplasm"/>
    <property type="evidence" value="ECO:0007669"/>
    <property type="project" value="TreeGrafter"/>
</dbReference>
<dbReference type="PANTHER" id="PTHR43493">
    <property type="entry name" value="DNA GYRASE/TOPOISOMERASE SUBUNIT A"/>
    <property type="match status" value="1"/>
</dbReference>
<reference evidence="8" key="1">
    <citation type="journal article" date="2012" name="PLoS ONE">
        <title>Gene sets for utilization of primary and secondary nutrition supplies in the distal gut of endangered iberian lynx.</title>
        <authorList>
            <person name="Alcaide M."/>
            <person name="Messina E."/>
            <person name="Richter M."/>
            <person name="Bargiela R."/>
            <person name="Peplies J."/>
            <person name="Huws S.A."/>
            <person name="Newbold C.J."/>
            <person name="Golyshin P.N."/>
            <person name="Simon M.A."/>
            <person name="Lopez G."/>
            <person name="Yakimov M.M."/>
            <person name="Ferrer M."/>
        </authorList>
    </citation>
    <scope>NUCLEOTIDE SEQUENCE</scope>
</reference>
<gene>
    <name evidence="8" type="ORF">EVA_21884</name>
</gene>
<evidence type="ECO:0000256" key="2">
    <source>
        <dbReference type="ARBA" id="ARBA00023029"/>
    </source>
</evidence>
<dbReference type="GO" id="GO:0005524">
    <property type="term" value="F:ATP binding"/>
    <property type="evidence" value="ECO:0007669"/>
    <property type="project" value="InterPro"/>
</dbReference>
<comment type="caution">
    <text evidence="8">The sequence shown here is derived from an EMBL/GenBank/DDBJ whole genome shotgun (WGS) entry which is preliminary data.</text>
</comment>
<feature type="compositionally biased region" description="Basic and acidic residues" evidence="6">
    <location>
        <begin position="17"/>
        <end position="32"/>
    </location>
</feature>
<feature type="region of interest" description="Disordered" evidence="6">
    <location>
        <begin position="850"/>
        <end position="881"/>
    </location>
</feature>
<feature type="region of interest" description="Disordered" evidence="6">
    <location>
        <begin position="1"/>
        <end position="32"/>
    </location>
</feature>
<dbReference type="GO" id="GO:0009330">
    <property type="term" value="C:DNA topoisomerase type II (double strand cut, ATP-hydrolyzing) complex"/>
    <property type="evidence" value="ECO:0007669"/>
    <property type="project" value="TreeGrafter"/>
</dbReference>
<dbReference type="InterPro" id="IPR013758">
    <property type="entry name" value="Topo_IIA_A/C_ab"/>
</dbReference>
<evidence type="ECO:0000256" key="4">
    <source>
        <dbReference type="ARBA" id="ARBA00023235"/>
    </source>
</evidence>
<dbReference type="PANTHER" id="PTHR43493:SF5">
    <property type="entry name" value="DNA GYRASE SUBUNIT A, CHLOROPLASTIC_MITOCHONDRIAL"/>
    <property type="match status" value="1"/>
</dbReference>
<dbReference type="EMBL" id="AMCI01009114">
    <property type="protein sequence ID" value="EJW90010.1"/>
    <property type="molecule type" value="Genomic_DNA"/>
</dbReference>
<dbReference type="GO" id="GO:0003918">
    <property type="term" value="F:DNA topoisomerase type II (double strand cut, ATP-hydrolyzing) activity"/>
    <property type="evidence" value="ECO:0007669"/>
    <property type="project" value="InterPro"/>
</dbReference>
<dbReference type="SMART" id="SM00434">
    <property type="entry name" value="TOP4c"/>
    <property type="match status" value="1"/>
</dbReference>
<evidence type="ECO:0000256" key="5">
    <source>
        <dbReference type="SAM" id="Coils"/>
    </source>
</evidence>
<dbReference type="SUPFAM" id="SSF56719">
    <property type="entry name" value="Type II DNA topoisomerase"/>
    <property type="match status" value="1"/>
</dbReference>
<dbReference type="Gene3D" id="3.90.199.10">
    <property type="entry name" value="Topoisomerase II, domain 5"/>
    <property type="match status" value="1"/>
</dbReference>
<name>J9BQY6_9ZZZZ</name>
<dbReference type="PROSITE" id="PS52040">
    <property type="entry name" value="TOPO_IIA"/>
    <property type="match status" value="1"/>
</dbReference>
<evidence type="ECO:0000313" key="8">
    <source>
        <dbReference type="EMBL" id="EJW90010.1"/>
    </source>
</evidence>
<sequence length="881" mass="101032">MSEDFEGPKNSLNKELTQGKEEHSEYKPADKKDANVKHQLSGMYQNWFLDYASYVILERAVPHIMDGLKPVQRRILHSMRRMEDGRYNKVANIVGHTMQFHPHGDASISDALVQLGQKDLLIDCQGNWGNILTGDSAAAPRYIEARLSKFALDVVFNPKTTLWKLSYDGRNKEPVTLPVKFPLLLVQGVEGIAVGLSSKILPHNFNELCEAAIHYLHHENFKIYPDFQTGGSIDVSKYNDGERGGSVRIRAKIEKVDNKLLAVREIPYGKTVANVCDSIVKASEKGKIKVRKVEDLTSGNVEILVHLAPGTSSDKAIDALYAFTDCEVSISPNCCVIDNQKPHFLTVSDVLKKSVDNTLNLLKQELEIRKGEVLENLHFASLEKIFIEERIYKDTGFEQAQNMDAACEHIDERLTPYYSTFIREVTKEDILKLMEIKMARILKFNSDKAEELIAKMKEEIEEINQHLANIVEYTVDWFKMLQIKYGKDFPRRTELRSFDTIDSSEVAEANEKLYINREEGFIGTGLKKDEFIANCSNLDDVILFFRDGRYLVTPVADKKFVGKNIIYANVFKRNDKRTIYNVCYRDGKNGTSYIKRFAVTSVVRDREYDVTQGTPDSRITYFSANPNGEAEIIKVTLRPNPRVRRVIFEEDFSKIHIKGRQAMGNILTKLPVHKITLKQKGGSTLGGRNVWFDYDVLRLNYDERGEFLGEFQSNDLVLVVLNNGEFYTTNFDANNHYEDNISVLEKYDPNKVWTAVLFDADQQNYPYIKRFCFEASNRKQNYLGENKNNRLILLTDEYYPRLEVIFGGHDAFREPLIVEADDFIAVKGFKAKGKRLTTYTLDTINELEPTRKFTPEEPKQIADEEPNSDHEKSEENMLNMI</sequence>
<evidence type="ECO:0000256" key="3">
    <source>
        <dbReference type="ARBA" id="ARBA00023125"/>
    </source>
</evidence>
<dbReference type="Pfam" id="PF00521">
    <property type="entry name" value="DNA_topoisoIV"/>
    <property type="match status" value="1"/>
</dbReference>
<feature type="domain" description="Topo IIA-type catalytic" evidence="7">
    <location>
        <begin position="61"/>
        <end position="468"/>
    </location>
</feature>
<evidence type="ECO:0000256" key="6">
    <source>
        <dbReference type="SAM" id="MobiDB-lite"/>
    </source>
</evidence>
<keyword evidence="3" id="KW-0238">DNA-binding</keyword>
<dbReference type="GO" id="GO:0006265">
    <property type="term" value="P:DNA topological change"/>
    <property type="evidence" value="ECO:0007669"/>
    <property type="project" value="InterPro"/>
</dbReference>
<proteinExistence type="inferred from homology"/>
<protein>
    <submittedName>
        <fullName evidence="8">DNA topoisomerase IV subunit A</fullName>
    </submittedName>
</protein>
<keyword evidence="2" id="KW-0799">Topoisomerase</keyword>
<feature type="coiled-coil region" evidence="5">
    <location>
        <begin position="439"/>
        <end position="473"/>
    </location>
</feature>
<evidence type="ECO:0000259" key="7">
    <source>
        <dbReference type="PROSITE" id="PS52040"/>
    </source>
</evidence>
<dbReference type="InterPro" id="IPR050220">
    <property type="entry name" value="Type_II_DNA_Topoisomerases"/>
</dbReference>
<dbReference type="InterPro" id="IPR013757">
    <property type="entry name" value="Topo_IIA_A_a_sf"/>
</dbReference>
<dbReference type="InterPro" id="IPR013760">
    <property type="entry name" value="Topo_IIA-like_dom_sf"/>
</dbReference>
<organism evidence="8">
    <name type="scientific">gut metagenome</name>
    <dbReference type="NCBI Taxonomy" id="749906"/>
    <lineage>
        <taxon>unclassified sequences</taxon>
        <taxon>metagenomes</taxon>
        <taxon>organismal metagenomes</taxon>
    </lineage>
</organism>
<keyword evidence="5" id="KW-0175">Coiled coil</keyword>
<accession>J9BQY6</accession>
<dbReference type="AlphaFoldDB" id="J9BQY6"/>
<dbReference type="Gene3D" id="1.10.268.10">
    <property type="entry name" value="Topoisomerase, domain 3"/>
    <property type="match status" value="1"/>
</dbReference>
<comment type="similarity">
    <text evidence="1">Belongs to the type II topoisomerase GyrA/ParC subunit family.</text>
</comment>